<accession>A0A644YJL6</accession>
<comment type="caution">
    <text evidence="1">The sequence shown here is derived from an EMBL/GenBank/DDBJ whole genome shotgun (WGS) entry which is preliminary data.</text>
</comment>
<proteinExistence type="predicted"/>
<sequence>MVCIQGSHHPANHMTILSDAFLQPSSNEASLVLQLITLHTWEPRVLLYRLRGSYWVGIAILYRLPGHFLILVLPVGLSVAECNLDELIVHCISFRKSSHAVIG</sequence>
<name>A0A644YJL6_9ZZZZ</name>
<dbReference type="AlphaFoldDB" id="A0A644YJL6"/>
<evidence type="ECO:0000313" key="1">
    <source>
        <dbReference type="EMBL" id="MPM28765.1"/>
    </source>
</evidence>
<dbReference type="EMBL" id="VSSQ01005341">
    <property type="protein sequence ID" value="MPM28765.1"/>
    <property type="molecule type" value="Genomic_DNA"/>
</dbReference>
<protein>
    <submittedName>
        <fullName evidence="1">Uncharacterized protein</fullName>
    </submittedName>
</protein>
<gene>
    <name evidence="1" type="ORF">SDC9_75293</name>
</gene>
<organism evidence="1">
    <name type="scientific">bioreactor metagenome</name>
    <dbReference type="NCBI Taxonomy" id="1076179"/>
    <lineage>
        <taxon>unclassified sequences</taxon>
        <taxon>metagenomes</taxon>
        <taxon>ecological metagenomes</taxon>
    </lineage>
</organism>
<reference evidence="1" key="1">
    <citation type="submission" date="2019-08" db="EMBL/GenBank/DDBJ databases">
        <authorList>
            <person name="Kucharzyk K."/>
            <person name="Murdoch R.W."/>
            <person name="Higgins S."/>
            <person name="Loffler F."/>
        </authorList>
    </citation>
    <scope>NUCLEOTIDE SEQUENCE</scope>
</reference>